<evidence type="ECO:0000256" key="5">
    <source>
        <dbReference type="ARBA" id="ARBA00022490"/>
    </source>
</evidence>
<feature type="binding site" evidence="8">
    <location>
        <begin position="9"/>
        <end position="11"/>
    </location>
    <ligand>
        <name>substrate</name>
    </ligand>
</feature>
<keyword evidence="4 8" id="KW-0312">Gluconeogenesis</keyword>
<comment type="subunit">
    <text evidence="8 9">Homodimer.</text>
</comment>
<dbReference type="GO" id="GO:0019563">
    <property type="term" value="P:glycerol catabolic process"/>
    <property type="evidence" value="ECO:0007669"/>
    <property type="project" value="TreeGrafter"/>
</dbReference>
<dbReference type="NCBIfam" id="TIGR00419">
    <property type="entry name" value="tim"/>
    <property type="match status" value="1"/>
</dbReference>
<dbReference type="InterPro" id="IPR035990">
    <property type="entry name" value="TIM_sf"/>
</dbReference>
<dbReference type="Pfam" id="PF00121">
    <property type="entry name" value="TIM"/>
    <property type="match status" value="1"/>
</dbReference>
<dbReference type="EMBL" id="JADJOT010000008">
    <property type="protein sequence ID" value="MBK7954176.1"/>
    <property type="molecule type" value="Genomic_DNA"/>
</dbReference>
<comment type="pathway">
    <text evidence="8 9">Carbohydrate biosynthesis; gluconeogenesis.</text>
</comment>
<dbReference type="GO" id="GO:0006096">
    <property type="term" value="P:glycolytic process"/>
    <property type="evidence" value="ECO:0007669"/>
    <property type="project" value="UniProtKB-UniRule"/>
</dbReference>
<feature type="binding site" evidence="8">
    <location>
        <position position="213"/>
    </location>
    <ligand>
        <name>substrate</name>
    </ligand>
</feature>
<comment type="pathway">
    <text evidence="1 8 9">Carbohydrate degradation; glycolysis; D-glyceraldehyde 3-phosphate from glycerone phosphate: step 1/1.</text>
</comment>
<keyword evidence="7 8" id="KW-0413">Isomerase</keyword>
<proteinExistence type="inferred from homology"/>
<dbReference type="InterPro" id="IPR000652">
    <property type="entry name" value="Triosephosphate_isomerase"/>
</dbReference>
<dbReference type="GO" id="GO:0046166">
    <property type="term" value="P:glyceraldehyde-3-phosphate biosynthetic process"/>
    <property type="evidence" value="ECO:0007669"/>
    <property type="project" value="TreeGrafter"/>
</dbReference>
<dbReference type="PROSITE" id="PS51440">
    <property type="entry name" value="TIM_2"/>
    <property type="match status" value="1"/>
</dbReference>
<dbReference type="PANTHER" id="PTHR21139:SF42">
    <property type="entry name" value="TRIOSEPHOSPHATE ISOMERASE"/>
    <property type="match status" value="1"/>
</dbReference>
<dbReference type="InterPro" id="IPR013785">
    <property type="entry name" value="Aldolase_TIM"/>
</dbReference>
<dbReference type="SUPFAM" id="SSF51351">
    <property type="entry name" value="Triosephosphate isomerase (TIM)"/>
    <property type="match status" value="1"/>
</dbReference>
<dbReference type="HAMAP" id="MF_00147_B">
    <property type="entry name" value="TIM_B"/>
    <property type="match status" value="1"/>
</dbReference>
<evidence type="ECO:0000256" key="4">
    <source>
        <dbReference type="ARBA" id="ARBA00022432"/>
    </source>
</evidence>
<dbReference type="GO" id="GO:0005829">
    <property type="term" value="C:cytosol"/>
    <property type="evidence" value="ECO:0007669"/>
    <property type="project" value="TreeGrafter"/>
</dbReference>
<evidence type="ECO:0000256" key="2">
    <source>
        <dbReference type="ARBA" id="ARBA00004939"/>
    </source>
</evidence>
<evidence type="ECO:0000313" key="11">
    <source>
        <dbReference type="Proteomes" id="UP000706151"/>
    </source>
</evidence>
<feature type="binding site" evidence="8">
    <location>
        <begin position="234"/>
        <end position="235"/>
    </location>
    <ligand>
        <name>substrate</name>
    </ligand>
</feature>
<dbReference type="EC" id="5.3.1.1" evidence="8 9"/>
<accession>A0A935W3B2</accession>
<dbReference type="PANTHER" id="PTHR21139">
    <property type="entry name" value="TRIOSEPHOSPHATE ISOMERASE"/>
    <property type="match status" value="1"/>
</dbReference>
<evidence type="ECO:0000256" key="3">
    <source>
        <dbReference type="ARBA" id="ARBA00007422"/>
    </source>
</evidence>
<organism evidence="10 11">
    <name type="scientific">Candidatus Accumulibacter affinis</name>
    <dbReference type="NCBI Taxonomy" id="2954384"/>
    <lineage>
        <taxon>Bacteria</taxon>
        <taxon>Pseudomonadati</taxon>
        <taxon>Pseudomonadota</taxon>
        <taxon>Betaproteobacteria</taxon>
        <taxon>Candidatus Accumulibacter</taxon>
    </lineage>
</organism>
<dbReference type="PROSITE" id="PS00171">
    <property type="entry name" value="TIM_1"/>
    <property type="match status" value="1"/>
</dbReference>
<feature type="active site" description="Electrophile" evidence="8">
    <location>
        <position position="95"/>
    </location>
</feature>
<evidence type="ECO:0000256" key="6">
    <source>
        <dbReference type="ARBA" id="ARBA00023152"/>
    </source>
</evidence>
<comment type="pathway">
    <text evidence="2">Carbohydrate metabolism; erythritol degradation.</text>
</comment>
<evidence type="ECO:0000256" key="1">
    <source>
        <dbReference type="ARBA" id="ARBA00004680"/>
    </source>
</evidence>
<dbReference type="GO" id="GO:0004807">
    <property type="term" value="F:triose-phosphate isomerase activity"/>
    <property type="evidence" value="ECO:0007669"/>
    <property type="project" value="UniProtKB-UniRule"/>
</dbReference>
<keyword evidence="6 8" id="KW-0324">Glycolysis</keyword>
<comment type="subcellular location">
    <subcellularLocation>
        <location evidence="8 9">Cytoplasm</location>
    </subcellularLocation>
</comment>
<dbReference type="Proteomes" id="UP000706151">
    <property type="component" value="Unassembled WGS sequence"/>
</dbReference>
<dbReference type="FunFam" id="3.20.20.70:FF:000016">
    <property type="entry name" value="Triosephosphate isomerase"/>
    <property type="match status" value="1"/>
</dbReference>
<dbReference type="AlphaFoldDB" id="A0A935W3B2"/>
<comment type="catalytic activity">
    <reaction evidence="8 9">
        <text>D-glyceraldehyde 3-phosphate = dihydroxyacetone phosphate</text>
        <dbReference type="Rhea" id="RHEA:18585"/>
        <dbReference type="ChEBI" id="CHEBI:57642"/>
        <dbReference type="ChEBI" id="CHEBI:59776"/>
        <dbReference type="EC" id="5.3.1.1"/>
    </reaction>
</comment>
<keyword evidence="5 8" id="KW-0963">Cytoplasm</keyword>
<comment type="similarity">
    <text evidence="3 8 9">Belongs to the triosephosphate isomerase family.</text>
</comment>
<evidence type="ECO:0000313" key="10">
    <source>
        <dbReference type="EMBL" id="MBK7954176.1"/>
    </source>
</evidence>
<evidence type="ECO:0000256" key="8">
    <source>
        <dbReference type="HAMAP-Rule" id="MF_00147"/>
    </source>
</evidence>
<dbReference type="GO" id="GO:0006094">
    <property type="term" value="P:gluconeogenesis"/>
    <property type="evidence" value="ECO:0007669"/>
    <property type="project" value="UniProtKB-UniRule"/>
</dbReference>
<gene>
    <name evidence="8" type="primary">tpiA</name>
    <name evidence="10" type="ORF">IPK02_09580</name>
</gene>
<evidence type="ECO:0000256" key="7">
    <source>
        <dbReference type="ARBA" id="ARBA00023235"/>
    </source>
</evidence>
<feature type="active site" description="Proton acceptor" evidence="8">
    <location>
        <position position="167"/>
    </location>
</feature>
<dbReference type="CDD" id="cd00311">
    <property type="entry name" value="TIM"/>
    <property type="match status" value="1"/>
</dbReference>
<feature type="binding site" evidence="8">
    <location>
        <position position="173"/>
    </location>
    <ligand>
        <name>substrate</name>
    </ligand>
</feature>
<dbReference type="InterPro" id="IPR020861">
    <property type="entry name" value="Triosephosphate_isomerase_AS"/>
</dbReference>
<sequence length="255" mass="26973">MRKIVIAGNWKMNKTVAESVKLAADVVAAAKEIRSVVVAIAPTYLALAKVAEVVKGSNVKLAAQDVHWENQGAFTGKVSADMLKEIGVDFVIIGHSEQRSYFGETDETVNKKVRKVQSLDMTPIICIGETLAERKEGRLETVLTTQVNGAYAGLSADDALRTVIAYEPVWAIGTGVTASDDEAQQAHAFVRGLLAKLFGDDVAQSISIQYGGSMKPENAAGLLAQKDIDGGLIGGAALKADSFLGIITPGETITK</sequence>
<dbReference type="InterPro" id="IPR022896">
    <property type="entry name" value="TrioseP_Isoase_bac/euk"/>
</dbReference>
<comment type="caution">
    <text evidence="10">The sequence shown here is derived from an EMBL/GenBank/DDBJ whole genome shotgun (WGS) entry which is preliminary data.</text>
</comment>
<reference evidence="10 11" key="1">
    <citation type="submission" date="2020-10" db="EMBL/GenBank/DDBJ databases">
        <title>Connecting structure to function with the recovery of over 1000 high-quality activated sludge metagenome-assembled genomes encoding full-length rRNA genes using long-read sequencing.</title>
        <authorList>
            <person name="Singleton C.M."/>
            <person name="Petriglieri F."/>
            <person name="Kristensen J.M."/>
            <person name="Kirkegaard R.H."/>
            <person name="Michaelsen T.Y."/>
            <person name="Andersen M.H."/>
            <person name="Karst S.M."/>
            <person name="Dueholm M.S."/>
            <person name="Nielsen P.H."/>
            <person name="Albertsen M."/>
        </authorList>
    </citation>
    <scope>NUCLEOTIDE SEQUENCE [LARGE SCALE GENOMIC DNA]</scope>
    <source>
        <strain evidence="10">Fred_18-Q3-R57-64_BAT3C.720</strain>
    </source>
</reference>
<protein>
    <recommendedName>
        <fullName evidence="8 9">Triosephosphate isomerase</fullName>
        <shortName evidence="8">TIM</shortName>
        <shortName evidence="8">TPI</shortName>
        <ecNumber evidence="8 9">5.3.1.1</ecNumber>
    </recommendedName>
    <alternativeName>
        <fullName evidence="8">Triose-phosphate isomerase</fullName>
    </alternativeName>
</protein>
<comment type="function">
    <text evidence="8">Involved in the gluconeogenesis. Catalyzes stereospecifically the conversion of dihydroxyacetone phosphate (DHAP) to D-glyceraldehyde-3-phosphate (G3P).</text>
</comment>
<dbReference type="Gene3D" id="3.20.20.70">
    <property type="entry name" value="Aldolase class I"/>
    <property type="match status" value="1"/>
</dbReference>
<name>A0A935W3B2_9PROT</name>
<evidence type="ECO:0000256" key="9">
    <source>
        <dbReference type="RuleBase" id="RU363013"/>
    </source>
</evidence>